<accession>A0A1T5KBN8</accession>
<dbReference type="SMART" id="SM00342">
    <property type="entry name" value="HTH_ARAC"/>
    <property type="match status" value="1"/>
</dbReference>
<keyword evidence="1" id="KW-0805">Transcription regulation</keyword>
<keyword evidence="3" id="KW-0804">Transcription</keyword>
<dbReference type="GO" id="GO:0043565">
    <property type="term" value="F:sequence-specific DNA binding"/>
    <property type="evidence" value="ECO:0007669"/>
    <property type="project" value="InterPro"/>
</dbReference>
<dbReference type="PANTHER" id="PTHR46796">
    <property type="entry name" value="HTH-TYPE TRANSCRIPTIONAL ACTIVATOR RHAS-RELATED"/>
    <property type="match status" value="1"/>
</dbReference>
<gene>
    <name evidence="5" type="ORF">SAMN06296058_1552</name>
</gene>
<evidence type="ECO:0000313" key="6">
    <source>
        <dbReference type="Proteomes" id="UP000190341"/>
    </source>
</evidence>
<organism evidence="5 6">
    <name type="scientific">Pseudoxanthomonas indica</name>
    <dbReference type="NCBI Taxonomy" id="428993"/>
    <lineage>
        <taxon>Bacteria</taxon>
        <taxon>Pseudomonadati</taxon>
        <taxon>Pseudomonadota</taxon>
        <taxon>Gammaproteobacteria</taxon>
        <taxon>Lysobacterales</taxon>
        <taxon>Lysobacteraceae</taxon>
        <taxon>Pseudoxanthomonas</taxon>
    </lineage>
</organism>
<dbReference type="SUPFAM" id="SSF46689">
    <property type="entry name" value="Homeodomain-like"/>
    <property type="match status" value="2"/>
</dbReference>
<dbReference type="InterPro" id="IPR018060">
    <property type="entry name" value="HTH_AraC"/>
</dbReference>
<keyword evidence="2 5" id="KW-0238">DNA-binding</keyword>
<proteinExistence type="predicted"/>
<dbReference type="PROSITE" id="PS01124">
    <property type="entry name" value="HTH_ARAC_FAMILY_2"/>
    <property type="match status" value="1"/>
</dbReference>
<dbReference type="InterPro" id="IPR050204">
    <property type="entry name" value="AraC_XylS_family_regulators"/>
</dbReference>
<dbReference type="InterPro" id="IPR009057">
    <property type="entry name" value="Homeodomain-like_sf"/>
</dbReference>
<protein>
    <submittedName>
        <fullName evidence="5">AraC-type DNA-binding protein</fullName>
    </submittedName>
</protein>
<dbReference type="Gene3D" id="1.10.10.60">
    <property type="entry name" value="Homeodomain-like"/>
    <property type="match status" value="2"/>
</dbReference>
<evidence type="ECO:0000256" key="3">
    <source>
        <dbReference type="ARBA" id="ARBA00023163"/>
    </source>
</evidence>
<name>A0A1T5KBN8_9GAMM</name>
<dbReference type="EMBL" id="FUZV01000001">
    <property type="protein sequence ID" value="SKC61097.1"/>
    <property type="molecule type" value="Genomic_DNA"/>
</dbReference>
<dbReference type="InterPro" id="IPR020449">
    <property type="entry name" value="Tscrpt_reg_AraC-type_HTH"/>
</dbReference>
<dbReference type="GO" id="GO:0003700">
    <property type="term" value="F:DNA-binding transcription factor activity"/>
    <property type="evidence" value="ECO:0007669"/>
    <property type="project" value="InterPro"/>
</dbReference>
<dbReference type="Proteomes" id="UP000190341">
    <property type="component" value="Unassembled WGS sequence"/>
</dbReference>
<reference evidence="5 6" key="1">
    <citation type="submission" date="2017-02" db="EMBL/GenBank/DDBJ databases">
        <authorList>
            <person name="Peterson S.W."/>
        </authorList>
    </citation>
    <scope>NUCLEOTIDE SEQUENCE [LARGE SCALE GENOMIC DNA]</scope>
    <source>
        <strain evidence="5 6">P15</strain>
    </source>
</reference>
<dbReference type="STRING" id="428993.SAMN06296058_1552"/>
<dbReference type="PRINTS" id="PR00032">
    <property type="entry name" value="HTHARAC"/>
</dbReference>
<evidence type="ECO:0000259" key="4">
    <source>
        <dbReference type="PROSITE" id="PS01124"/>
    </source>
</evidence>
<feature type="domain" description="HTH araC/xylS-type" evidence="4">
    <location>
        <begin position="180"/>
        <end position="278"/>
    </location>
</feature>
<evidence type="ECO:0000256" key="2">
    <source>
        <dbReference type="ARBA" id="ARBA00023125"/>
    </source>
</evidence>
<dbReference type="AlphaFoldDB" id="A0A1T5KBN8"/>
<dbReference type="Pfam" id="PF12833">
    <property type="entry name" value="HTH_18"/>
    <property type="match status" value="1"/>
</dbReference>
<evidence type="ECO:0000256" key="1">
    <source>
        <dbReference type="ARBA" id="ARBA00023015"/>
    </source>
</evidence>
<evidence type="ECO:0000313" key="5">
    <source>
        <dbReference type="EMBL" id="SKC61097.1"/>
    </source>
</evidence>
<sequence length="287" mass="32368">MTDVVQHRLRPFGQLDLQHESTHALHVVLAQGRGTSVSVPAHWMSLGWAIRSRLWWQSGGREWALEPGRCQLWGNGALQCRAAESNGWLLIAGPREVWPQAQPREPEQMLLLPWQGRISRDLARAMIAVVRSHESGPATLDVAPALMAGIARRQAALHGLLERCAGRTRHLRHQTMSRLLRVRHAIVCDPGLRQDLDQLATLANYSPCHLLRMHRRVFGETPFEYAARLRDRRALELLGGTDLSILDISLRLGFESQSAFCRAFKLTFGATPTDIRRHALQRPQRAA</sequence>
<dbReference type="RefSeq" id="WP_176140797.1">
    <property type="nucleotide sequence ID" value="NZ_BMCL01000002.1"/>
</dbReference>
<keyword evidence="6" id="KW-1185">Reference proteome</keyword>